<proteinExistence type="predicted"/>
<accession>A0A5C3KWW0</accession>
<keyword evidence="3" id="KW-1185">Reference proteome</keyword>
<organism evidence="2 3">
    <name type="scientific">Coprinopsis marcescibilis</name>
    <name type="common">Agaric fungus</name>
    <name type="synonym">Psathyrella marcescibilis</name>
    <dbReference type="NCBI Taxonomy" id="230819"/>
    <lineage>
        <taxon>Eukaryota</taxon>
        <taxon>Fungi</taxon>
        <taxon>Dikarya</taxon>
        <taxon>Basidiomycota</taxon>
        <taxon>Agaricomycotina</taxon>
        <taxon>Agaricomycetes</taxon>
        <taxon>Agaricomycetidae</taxon>
        <taxon>Agaricales</taxon>
        <taxon>Agaricineae</taxon>
        <taxon>Psathyrellaceae</taxon>
        <taxon>Coprinopsis</taxon>
    </lineage>
</organism>
<evidence type="ECO:0000256" key="1">
    <source>
        <dbReference type="SAM" id="MobiDB-lite"/>
    </source>
</evidence>
<feature type="compositionally biased region" description="Pro residues" evidence="1">
    <location>
        <begin position="59"/>
        <end position="69"/>
    </location>
</feature>
<feature type="region of interest" description="Disordered" evidence="1">
    <location>
        <begin position="1"/>
        <end position="100"/>
    </location>
</feature>
<evidence type="ECO:0000313" key="3">
    <source>
        <dbReference type="Proteomes" id="UP000307440"/>
    </source>
</evidence>
<feature type="compositionally biased region" description="Polar residues" evidence="1">
    <location>
        <begin position="79"/>
        <end position="91"/>
    </location>
</feature>
<reference evidence="2 3" key="1">
    <citation type="journal article" date="2019" name="Nat. Ecol. Evol.">
        <title>Megaphylogeny resolves global patterns of mushroom evolution.</title>
        <authorList>
            <person name="Varga T."/>
            <person name="Krizsan K."/>
            <person name="Foldi C."/>
            <person name="Dima B."/>
            <person name="Sanchez-Garcia M."/>
            <person name="Sanchez-Ramirez S."/>
            <person name="Szollosi G.J."/>
            <person name="Szarkandi J.G."/>
            <person name="Papp V."/>
            <person name="Albert L."/>
            <person name="Andreopoulos W."/>
            <person name="Angelini C."/>
            <person name="Antonin V."/>
            <person name="Barry K.W."/>
            <person name="Bougher N.L."/>
            <person name="Buchanan P."/>
            <person name="Buyck B."/>
            <person name="Bense V."/>
            <person name="Catcheside P."/>
            <person name="Chovatia M."/>
            <person name="Cooper J."/>
            <person name="Damon W."/>
            <person name="Desjardin D."/>
            <person name="Finy P."/>
            <person name="Geml J."/>
            <person name="Haridas S."/>
            <person name="Hughes K."/>
            <person name="Justo A."/>
            <person name="Karasinski D."/>
            <person name="Kautmanova I."/>
            <person name="Kiss B."/>
            <person name="Kocsube S."/>
            <person name="Kotiranta H."/>
            <person name="LaButti K.M."/>
            <person name="Lechner B.E."/>
            <person name="Liimatainen K."/>
            <person name="Lipzen A."/>
            <person name="Lukacs Z."/>
            <person name="Mihaltcheva S."/>
            <person name="Morgado L.N."/>
            <person name="Niskanen T."/>
            <person name="Noordeloos M.E."/>
            <person name="Ohm R.A."/>
            <person name="Ortiz-Santana B."/>
            <person name="Ovrebo C."/>
            <person name="Racz N."/>
            <person name="Riley R."/>
            <person name="Savchenko A."/>
            <person name="Shiryaev A."/>
            <person name="Soop K."/>
            <person name="Spirin V."/>
            <person name="Szebenyi C."/>
            <person name="Tomsovsky M."/>
            <person name="Tulloss R.E."/>
            <person name="Uehling J."/>
            <person name="Grigoriev I.V."/>
            <person name="Vagvolgyi C."/>
            <person name="Papp T."/>
            <person name="Martin F.M."/>
            <person name="Miettinen O."/>
            <person name="Hibbett D.S."/>
            <person name="Nagy L.G."/>
        </authorList>
    </citation>
    <scope>NUCLEOTIDE SEQUENCE [LARGE SCALE GENOMIC DNA]</scope>
    <source>
        <strain evidence="2 3">CBS 121175</strain>
    </source>
</reference>
<evidence type="ECO:0000313" key="2">
    <source>
        <dbReference type="EMBL" id="TFK25161.1"/>
    </source>
</evidence>
<name>A0A5C3KWW0_COPMA</name>
<dbReference type="AlphaFoldDB" id="A0A5C3KWW0"/>
<dbReference type="Proteomes" id="UP000307440">
    <property type="component" value="Unassembled WGS sequence"/>
</dbReference>
<protein>
    <submittedName>
        <fullName evidence="2">Uncharacterized protein</fullName>
    </submittedName>
</protein>
<feature type="compositionally biased region" description="Polar residues" evidence="1">
    <location>
        <begin position="24"/>
        <end position="37"/>
    </location>
</feature>
<feature type="compositionally biased region" description="Gly residues" evidence="1">
    <location>
        <begin position="1"/>
        <end position="11"/>
    </location>
</feature>
<sequence length="164" mass="17732">MEEGNLGGGAGASTQPRLTPVELSRSTQSNPLATPRSTGKDEAYLAGPDGCHADSNIPRTPPRTDPPPSQDDDHGLSMFNGNDALSPSPTLRTRAGKGPSRTSKIILSAEDVFVALVSVTIIDHMFVFTRCSFFRNSSRNFESLASRICIQLVLLVLHRSRCFF</sequence>
<dbReference type="EMBL" id="ML210189">
    <property type="protein sequence ID" value="TFK25161.1"/>
    <property type="molecule type" value="Genomic_DNA"/>
</dbReference>
<gene>
    <name evidence="2" type="ORF">FA15DRAFT_668684</name>
</gene>